<name>J0S1K6_9EURY</name>
<organism evidence="2 3">
    <name type="scientific">Methanofollis liminatans DSM 4140</name>
    <dbReference type="NCBI Taxonomy" id="28892"/>
    <lineage>
        <taxon>Archaea</taxon>
        <taxon>Methanobacteriati</taxon>
        <taxon>Methanobacteriota</taxon>
        <taxon>Stenosarchaea group</taxon>
        <taxon>Methanomicrobia</taxon>
        <taxon>Methanomicrobiales</taxon>
        <taxon>Methanomicrobiaceae</taxon>
        <taxon>Methanofollis</taxon>
    </lineage>
</organism>
<keyword evidence="1" id="KW-0472">Membrane</keyword>
<proteinExistence type="predicted"/>
<reference evidence="2 3" key="1">
    <citation type="submission" date="2011-08" db="EMBL/GenBank/DDBJ databases">
        <title>The complete genome of Methanofollis liminatans DSM 4140.</title>
        <authorList>
            <consortium name="US DOE Joint Genome Institute (JGI-PGF)"/>
            <person name="Lucas S."/>
            <person name="Han J."/>
            <person name="Lapidus A."/>
            <person name="Bruce D."/>
            <person name="Goodwin L."/>
            <person name="Pitluck S."/>
            <person name="Peters L."/>
            <person name="Kyrpides N."/>
            <person name="Mavromatis K."/>
            <person name="Ivanova N."/>
            <person name="Mikhailova N."/>
            <person name="Lu M."/>
            <person name="Detter J.C."/>
            <person name="Tapia R."/>
            <person name="Han C."/>
            <person name="Land M."/>
            <person name="Hauser L."/>
            <person name="Markowitz V."/>
            <person name="Cheng J.-F."/>
            <person name="Hugenholtz P."/>
            <person name="Woyke T."/>
            <person name="Wu D."/>
            <person name="Spring S."/>
            <person name="Schuler E."/>
            <person name="Brambilla E."/>
            <person name="Klenk H.-P."/>
            <person name="Eisen J.A."/>
        </authorList>
    </citation>
    <scope>NUCLEOTIDE SEQUENCE [LARGE SCALE GENOMIC DNA]</scope>
    <source>
        <strain evidence="2 3">DSM 4140</strain>
    </source>
</reference>
<keyword evidence="3" id="KW-1185">Reference proteome</keyword>
<dbReference type="OrthoDB" id="70849at2157"/>
<accession>J0S1K6</accession>
<evidence type="ECO:0000313" key="3">
    <source>
        <dbReference type="Proteomes" id="UP000005095"/>
    </source>
</evidence>
<evidence type="ECO:0000313" key="2">
    <source>
        <dbReference type="EMBL" id="EJG07771.1"/>
    </source>
</evidence>
<feature type="transmembrane region" description="Helical" evidence="1">
    <location>
        <begin position="62"/>
        <end position="80"/>
    </location>
</feature>
<evidence type="ECO:0000256" key="1">
    <source>
        <dbReference type="SAM" id="Phobius"/>
    </source>
</evidence>
<dbReference type="EMBL" id="CM001555">
    <property type="protein sequence ID" value="EJG07771.1"/>
    <property type="molecule type" value="Genomic_DNA"/>
</dbReference>
<keyword evidence="1" id="KW-0812">Transmembrane</keyword>
<dbReference type="HOGENOM" id="CLU_2550288_0_0_2"/>
<sequence length="82" mass="9233">MLRCPQCGSTDLYEELGGYGGFRYRCKQCGYTGSFVIESEEELPSPEAVVHEEGETHFTIPLWIKIVAVLFVLYLLLTLATL</sequence>
<protein>
    <recommendedName>
        <fullName evidence="4">TFIIB-type zinc ribbon-containing protein</fullName>
    </recommendedName>
</protein>
<dbReference type="AlphaFoldDB" id="J0S1K6"/>
<gene>
    <name evidence="2" type="ORF">Metli_1827</name>
</gene>
<dbReference type="Proteomes" id="UP000005095">
    <property type="component" value="Chromosome"/>
</dbReference>
<dbReference type="STRING" id="28892.Metli_1827"/>
<evidence type="ECO:0008006" key="4">
    <source>
        <dbReference type="Google" id="ProtNLM"/>
    </source>
</evidence>
<dbReference type="RefSeq" id="WP_004039678.1">
    <property type="nucleotide sequence ID" value="NZ_CM001555.1"/>
</dbReference>
<keyword evidence="1" id="KW-1133">Transmembrane helix</keyword>